<dbReference type="InterPro" id="IPR014043">
    <property type="entry name" value="Acyl_transferase_dom"/>
</dbReference>
<dbReference type="InterPro" id="IPR036291">
    <property type="entry name" value="NAD(P)-bd_dom_sf"/>
</dbReference>
<dbReference type="InterPro" id="IPR057326">
    <property type="entry name" value="KR_dom"/>
</dbReference>
<sequence>MFTNNSLFNEFDHKLFNISQTEANSMDPQHMLLLECTYKAFENAGMPIENISGSKTGVFIGLMNRDYEGIINSVANKITHYNGTGTSMSIAANRISFTFNLTGPSLAIDTACSSSLVALHYASQAIKQGDCEMAVCGGVSCIIEPRVNVALSKAKMISPDGISKPFSSNANGYGRGEGCGILLLKKLTKAQEDRDHIWGVIVCSAVNQDGRTITPITRPSQMQQEELLRSIYPNNVDPSQIQYMEAHGTGTPAGDPTEAASVSNIIGKSRHSNSPPLITGSVKGNIGHTESAAGAAGLIKVLLMMYHGKIVSSLHYSEENSSINAKALNLHIPTHVEKWEEGWMKERMAGINSFGFGGTNAHAVVRQFKQSSVQNCVQKPLEIFVLSAASQNSLRMMLEDASHQIKENDDIVLQNLAYTSVCRRSHKNNKYRKAFVTYSLRHLQQQLKSATGMEVAQIKTGVKLIFVFCGNGVLYQGMCKQLLQTEAVFRAQIEEIEQIFKQYSDVKLLDLIQNDCGDFTNPGIAQPLLFAIQVAIVTLLKFWGVQPDVVIGHSVGEVAAVCCAGMLSLRDAVKVVYHRSVLQLTVTGGRMLVISNLSVSIVSDRLDSYSGDLCIAAFNSPSSCTVAGDAKAIDRFYAELSSSFGNKNVLLHILDVPAAYHSHLMDPILRQVEETIGNLETQKTETKVVSTVTGQLVTRDDYVTGKYWARNIRNPVAFEQAIRTAVAGMKSAVFVEIGPRRALQRYIKEIVGNEALVLSAVQPEKDYATLLSVLSTLFELGFNPNWQNMYVERETVPTLYPCYKFDRTKLQINFEDFRQSHENVISTSHPFLCGLNRDGKEYNYTLTVAIMPYILEHKNNNIPILPGSIYVELGLASVLANIKPRVPLSLCQTQITFLNPCIVHPNSTELKVQLSNEGTVTKFTVLASTATYAEGEVHYTQECIVEENVISVQHILQRAKEKIKAEDIYENLSSLGFQYGSVYRYLGDVFFGDELKEAITCIKVPDEIVLQMHEYHIHPVILDYYMQMTAITAMKMSDSRAGFPTSIRSLTVCRPMQPEMMMYMRTCKSTTEFFEVSGGFTDTKGVLIAELKNVRITFLSQRNSTELNNLFYQNDWEQIVDLPKGIASAPKSLVFADNYGIAKSLQKYLHTQSSYIPYKEPKTMMDIELTQVLRQYNVSNLNNFDEVLFFWGMQNITGQSSEAVVEHVSSCCEIYRQILQLLQREKSTKSIRTITYRTSEKTVDQITPGFALWGMTRSCAAELHEVTFHLIDISSVLDADIVALANAVTLPANYPEVMIKLGKTYTSHIRRVPIKTSDNVQNMVPYSSFGNVVFQTMDPYKVVNFHAKPQQSKMNKPTKQTVCVEIDNICIHSSDYFPVSVSDMNIGRTMYWNKSVTEGHNLLALDFSGTITAVSNDVKTCKVGDHVVACYPVAAFSTVILSASVCYKSSKIPVLKQTPCVSYFILAWEILHNTLPRNKHHKLVIISSVPESCLSQVLSVAASAFGWRVQIEYNGISHTSTHSDALLFLPPIKTSLVAKYVNSSSAQHVVVLFDNNHVLGTSQSIPGCERDNVYIHTLPVANIFQKGYLVKSAHDVYKWMRSMHLKMKHLDLPKINFQQIVLNVNEYREESYFTCKAVSVVDLKNVHASISLMPEIPVYLSQNQLFRNDAAYIITGGLSGLGFLTVNFIAKHGGGYVIILSRRTPSNEMQEEFRNIQNKFGTNVVSIACDISVLSNVEKAINAFRHSFPKVAIKGVFHSAVVLHDGLLQILNKSLFEKVLNPKVAGVLNLHHTTRSLQLDYFVCYSSIASFSGSSAQSSYSAANSFLDFFIHYRRNQGLVGQTLNWGALNLGLLHNKFRTQRFLESKGIMMMEPSEISECLKQCLVLNNPQQAICKFNFLILYRFDENPSFKARFFSIVMDEISNLEVNKEQVVSSNSAVTPEQYVISLLSEVSNADPADFTKESNLSSFGLDSMLSMTVQNRIYEEKHISLPLVTLLDPKTTIHTVVSLLEEKSTVQPQIGNITVRHFESKSLSDTDDEYTQL</sequence>
<evidence type="ECO:0000259" key="9">
    <source>
        <dbReference type="PROSITE" id="PS52019"/>
    </source>
</evidence>
<dbReference type="InterPro" id="IPR049900">
    <property type="entry name" value="PKS_mFAS_DH"/>
</dbReference>
<dbReference type="Pfam" id="PF16197">
    <property type="entry name" value="KAsynt_C_assoc"/>
    <property type="match status" value="1"/>
</dbReference>
<feature type="active site" description="Proton donor; for dehydratase activity" evidence="6">
    <location>
        <position position="1023"/>
    </location>
</feature>
<dbReference type="InterPro" id="IPR013968">
    <property type="entry name" value="PKS_KR"/>
</dbReference>
<dbReference type="Proteomes" id="UP000287033">
    <property type="component" value="Unassembled WGS sequence"/>
</dbReference>
<dbReference type="Gene3D" id="3.40.50.720">
    <property type="entry name" value="NAD(P)-binding Rossmann-like Domain"/>
    <property type="match status" value="3"/>
</dbReference>
<feature type="active site" description="Proton acceptor; for dehydratase activity" evidence="6">
    <location>
        <position position="857"/>
    </location>
</feature>
<dbReference type="PROSITE" id="PS50075">
    <property type="entry name" value="CARRIER"/>
    <property type="match status" value="1"/>
</dbReference>
<dbReference type="PROSITE" id="PS52019">
    <property type="entry name" value="PKS_MFAS_DH"/>
    <property type="match status" value="1"/>
</dbReference>
<dbReference type="InterPro" id="IPR009081">
    <property type="entry name" value="PP-bd_ACP"/>
</dbReference>
<reference evidence="10 11" key="1">
    <citation type="journal article" date="2018" name="Nat. Ecol. Evol.">
        <title>Shark genomes provide insights into elasmobranch evolution and the origin of vertebrates.</title>
        <authorList>
            <person name="Hara Y"/>
            <person name="Yamaguchi K"/>
            <person name="Onimaru K"/>
            <person name="Kadota M"/>
            <person name="Koyanagi M"/>
            <person name="Keeley SD"/>
            <person name="Tatsumi K"/>
            <person name="Tanaka K"/>
            <person name="Motone F"/>
            <person name="Kageyama Y"/>
            <person name="Nozu R"/>
            <person name="Adachi N"/>
            <person name="Nishimura O"/>
            <person name="Nakagawa R"/>
            <person name="Tanegashima C"/>
            <person name="Kiyatake I"/>
            <person name="Matsumoto R"/>
            <person name="Murakumo K"/>
            <person name="Nishida K"/>
            <person name="Terakita A"/>
            <person name="Kuratani S"/>
            <person name="Sato K"/>
            <person name="Hyodo S Kuraku.S."/>
        </authorList>
    </citation>
    <scope>NUCLEOTIDE SEQUENCE [LARGE SCALE GENOMIC DNA]</scope>
</reference>
<dbReference type="SMART" id="SM00822">
    <property type="entry name" value="PKS_KR"/>
    <property type="match status" value="1"/>
</dbReference>
<dbReference type="Gene3D" id="3.30.70.3290">
    <property type="match status" value="1"/>
</dbReference>
<dbReference type="SUPFAM" id="SSF55048">
    <property type="entry name" value="Probable ACP-binding domain of malonyl-CoA ACP transacylase"/>
    <property type="match status" value="1"/>
</dbReference>
<dbReference type="SMART" id="SM00825">
    <property type="entry name" value="PKS_KS"/>
    <property type="match status" value="1"/>
</dbReference>
<comment type="catalytic activity">
    <reaction evidence="5">
        <text>holo-[ACP] + malonyl-CoA = malonyl-[ACP] + CoA</text>
        <dbReference type="Rhea" id="RHEA:41792"/>
        <dbReference type="Rhea" id="RHEA-COMP:9623"/>
        <dbReference type="Rhea" id="RHEA-COMP:9685"/>
        <dbReference type="ChEBI" id="CHEBI:57287"/>
        <dbReference type="ChEBI" id="CHEBI:57384"/>
        <dbReference type="ChEBI" id="CHEBI:64479"/>
        <dbReference type="ChEBI" id="CHEBI:78449"/>
        <dbReference type="EC" id="2.3.1.39"/>
    </reaction>
    <physiologicalReaction direction="left-to-right" evidence="5">
        <dbReference type="Rhea" id="RHEA:41793"/>
    </physiologicalReaction>
</comment>
<dbReference type="InterPro" id="IPR014030">
    <property type="entry name" value="Ketoacyl_synth_N"/>
</dbReference>
<dbReference type="Gene3D" id="3.10.129.110">
    <property type="entry name" value="Polyketide synthase dehydratase"/>
    <property type="match status" value="1"/>
</dbReference>
<dbReference type="SUPFAM" id="SSF53901">
    <property type="entry name" value="Thiolase-like"/>
    <property type="match status" value="1"/>
</dbReference>
<evidence type="ECO:0000256" key="6">
    <source>
        <dbReference type="PROSITE-ProRule" id="PRU01363"/>
    </source>
</evidence>
<dbReference type="Gene3D" id="3.40.366.10">
    <property type="entry name" value="Malonyl-Coenzyme A Acyl Carrier Protein, domain 2"/>
    <property type="match status" value="1"/>
</dbReference>
<dbReference type="OMA" id="IINHCTG"/>
<feature type="domain" description="Carrier" evidence="7">
    <location>
        <begin position="1940"/>
        <end position="2015"/>
    </location>
</feature>
<comment type="pathway">
    <text evidence="1">Lipid metabolism; fatty acid biosynthesis.</text>
</comment>
<dbReference type="InterPro" id="IPR011032">
    <property type="entry name" value="GroES-like_sf"/>
</dbReference>
<dbReference type="InterPro" id="IPR016039">
    <property type="entry name" value="Thiolase-like"/>
</dbReference>
<keyword evidence="4" id="KW-0808">Transferase</keyword>
<dbReference type="PANTHER" id="PTHR45681:SF8">
    <property type="entry name" value="CARRIER DOMAIN-CONTAINING PROTEIN"/>
    <property type="match status" value="1"/>
</dbReference>
<organism evidence="10 11">
    <name type="scientific">Chiloscyllium punctatum</name>
    <name type="common">Brownbanded bambooshark</name>
    <name type="synonym">Hemiscyllium punctatum</name>
    <dbReference type="NCBI Taxonomy" id="137246"/>
    <lineage>
        <taxon>Eukaryota</taxon>
        <taxon>Metazoa</taxon>
        <taxon>Chordata</taxon>
        <taxon>Craniata</taxon>
        <taxon>Vertebrata</taxon>
        <taxon>Chondrichthyes</taxon>
        <taxon>Elasmobranchii</taxon>
        <taxon>Galeomorphii</taxon>
        <taxon>Galeoidea</taxon>
        <taxon>Orectolobiformes</taxon>
        <taxon>Hemiscylliidae</taxon>
        <taxon>Chiloscyllium</taxon>
    </lineage>
</organism>
<dbReference type="EMBL" id="BEZZ01000605">
    <property type="protein sequence ID" value="GCC34494.1"/>
    <property type="molecule type" value="Genomic_DNA"/>
</dbReference>
<feature type="domain" description="Ketosynthase family 3 (KS3)" evidence="8">
    <location>
        <begin position="1"/>
        <end position="367"/>
    </location>
</feature>
<dbReference type="InterPro" id="IPR032821">
    <property type="entry name" value="PKS_assoc"/>
</dbReference>
<evidence type="ECO:0000256" key="1">
    <source>
        <dbReference type="ARBA" id="ARBA00005194"/>
    </source>
</evidence>
<dbReference type="Pfam" id="PF14765">
    <property type="entry name" value="PS-DH"/>
    <property type="match status" value="1"/>
</dbReference>
<dbReference type="InterPro" id="IPR001227">
    <property type="entry name" value="Ac_transferase_dom_sf"/>
</dbReference>
<evidence type="ECO:0000259" key="8">
    <source>
        <dbReference type="PROSITE" id="PS52004"/>
    </source>
</evidence>
<dbReference type="SUPFAM" id="SSF51735">
    <property type="entry name" value="NAD(P)-binding Rossmann-fold domains"/>
    <property type="match status" value="2"/>
</dbReference>
<proteinExistence type="predicted"/>
<dbReference type="Pfam" id="PF00698">
    <property type="entry name" value="Acyl_transf_1"/>
    <property type="match status" value="1"/>
</dbReference>
<dbReference type="Pfam" id="PF00109">
    <property type="entry name" value="ketoacyl-synt"/>
    <property type="match status" value="1"/>
</dbReference>
<dbReference type="Gene3D" id="1.10.1200.10">
    <property type="entry name" value="ACP-like"/>
    <property type="match status" value="1"/>
</dbReference>
<evidence type="ECO:0000256" key="2">
    <source>
        <dbReference type="ARBA" id="ARBA00022450"/>
    </source>
</evidence>
<gene>
    <name evidence="10" type="ORF">chiPu_0012968</name>
</gene>
<dbReference type="UniPathway" id="UPA00094"/>
<dbReference type="InterPro" id="IPR020841">
    <property type="entry name" value="PKS_Beta-ketoAc_synthase_dom"/>
</dbReference>
<name>A0A401SVR5_CHIPU</name>
<dbReference type="Gene3D" id="3.40.47.10">
    <property type="match status" value="1"/>
</dbReference>
<dbReference type="PROSITE" id="PS52004">
    <property type="entry name" value="KS3_2"/>
    <property type="match status" value="1"/>
</dbReference>
<accession>A0A401SVR5</accession>
<dbReference type="InterPro" id="IPR042104">
    <property type="entry name" value="PKS_dehydratase_sf"/>
</dbReference>
<dbReference type="PANTHER" id="PTHR45681">
    <property type="entry name" value="POLYKETIDE SYNTHASE 44-RELATED"/>
    <property type="match status" value="1"/>
</dbReference>
<protein>
    <submittedName>
        <fullName evidence="10">Uncharacterized protein</fullName>
    </submittedName>
</protein>
<feature type="domain" description="PKS/mFAS DH" evidence="9">
    <location>
        <begin position="821"/>
        <end position="1105"/>
    </location>
</feature>
<dbReference type="InterPro" id="IPR016035">
    <property type="entry name" value="Acyl_Trfase/lysoPLipase"/>
</dbReference>
<evidence type="ECO:0000313" key="11">
    <source>
        <dbReference type="Proteomes" id="UP000287033"/>
    </source>
</evidence>
<evidence type="ECO:0000259" key="7">
    <source>
        <dbReference type="PROSITE" id="PS50075"/>
    </source>
</evidence>
<dbReference type="GO" id="GO:0006633">
    <property type="term" value="P:fatty acid biosynthetic process"/>
    <property type="evidence" value="ECO:0007669"/>
    <property type="project" value="UniProtKB-UniPathway"/>
</dbReference>
<evidence type="ECO:0000313" key="10">
    <source>
        <dbReference type="EMBL" id="GCC34494.1"/>
    </source>
</evidence>
<dbReference type="SUPFAM" id="SSF47336">
    <property type="entry name" value="ACP-like"/>
    <property type="match status" value="1"/>
</dbReference>
<keyword evidence="2" id="KW-0596">Phosphopantetheine</keyword>
<dbReference type="SUPFAM" id="SSF50129">
    <property type="entry name" value="GroES-like"/>
    <property type="match status" value="1"/>
</dbReference>
<dbReference type="OrthoDB" id="329835at2759"/>
<evidence type="ECO:0000256" key="4">
    <source>
        <dbReference type="ARBA" id="ARBA00022679"/>
    </source>
</evidence>
<comment type="caution">
    <text evidence="10">The sequence shown here is derived from an EMBL/GenBank/DDBJ whole genome shotgun (WGS) entry which is preliminary data.</text>
</comment>
<dbReference type="Gene3D" id="3.90.180.10">
    <property type="entry name" value="Medium-chain alcohol dehydrogenases, catalytic domain"/>
    <property type="match status" value="1"/>
</dbReference>
<dbReference type="SMART" id="SM00827">
    <property type="entry name" value="PKS_AT"/>
    <property type="match status" value="1"/>
</dbReference>
<dbReference type="SUPFAM" id="SSF52151">
    <property type="entry name" value="FabD/lysophospholipase-like"/>
    <property type="match status" value="1"/>
</dbReference>
<dbReference type="STRING" id="137246.A0A401SVR5"/>
<keyword evidence="3" id="KW-0597">Phosphoprotein</keyword>
<dbReference type="InterPro" id="IPR049551">
    <property type="entry name" value="PKS_DH_C"/>
</dbReference>
<keyword evidence="11" id="KW-1185">Reference proteome</keyword>
<evidence type="ECO:0000256" key="3">
    <source>
        <dbReference type="ARBA" id="ARBA00022553"/>
    </source>
</evidence>
<dbReference type="CDD" id="cd00833">
    <property type="entry name" value="PKS"/>
    <property type="match status" value="1"/>
</dbReference>
<feature type="region of interest" description="C-terminal hotdog fold" evidence="6">
    <location>
        <begin position="960"/>
        <end position="1105"/>
    </location>
</feature>
<dbReference type="InterPro" id="IPR016036">
    <property type="entry name" value="Malonyl_transacylase_ACP-bd"/>
</dbReference>
<dbReference type="PROSITE" id="PS00606">
    <property type="entry name" value="KS3_1"/>
    <property type="match status" value="1"/>
</dbReference>
<dbReference type="InterPro" id="IPR014031">
    <property type="entry name" value="Ketoacyl_synth_C"/>
</dbReference>
<dbReference type="InterPro" id="IPR036736">
    <property type="entry name" value="ACP-like_sf"/>
</dbReference>
<dbReference type="GO" id="GO:0004315">
    <property type="term" value="F:3-oxoacyl-[acyl-carrier-protein] synthase activity"/>
    <property type="evidence" value="ECO:0007669"/>
    <property type="project" value="InterPro"/>
</dbReference>
<dbReference type="Pfam" id="PF00550">
    <property type="entry name" value="PP-binding"/>
    <property type="match status" value="1"/>
</dbReference>
<dbReference type="Gene3D" id="3.30.70.250">
    <property type="entry name" value="Malonyl-CoA ACP transacylase, ACP-binding"/>
    <property type="match status" value="1"/>
</dbReference>
<dbReference type="Pfam" id="PF08659">
    <property type="entry name" value="KR"/>
    <property type="match status" value="1"/>
</dbReference>
<dbReference type="GO" id="GO:0004314">
    <property type="term" value="F:[acyl-carrier-protein] S-malonyltransferase activity"/>
    <property type="evidence" value="ECO:0007669"/>
    <property type="project" value="UniProtKB-EC"/>
</dbReference>
<evidence type="ECO:0000256" key="5">
    <source>
        <dbReference type="ARBA" id="ARBA00048404"/>
    </source>
</evidence>
<dbReference type="Pfam" id="PF02801">
    <property type="entry name" value="Ketoacyl-synt_C"/>
    <property type="match status" value="1"/>
</dbReference>
<feature type="region of interest" description="N-terminal hotdog fold" evidence="6">
    <location>
        <begin position="821"/>
        <end position="947"/>
    </location>
</feature>
<dbReference type="InterPro" id="IPR018201">
    <property type="entry name" value="Ketoacyl_synth_AS"/>
</dbReference>
<dbReference type="InterPro" id="IPR050444">
    <property type="entry name" value="Polyketide_Synthase"/>
</dbReference>